<dbReference type="Proteomes" id="UP000254463">
    <property type="component" value="Unassembled WGS sequence"/>
</dbReference>
<dbReference type="InterPro" id="IPR056906">
    <property type="entry name" value="ORF2/G2P_dom"/>
</dbReference>
<name>A0A7D8IQM8_SALER</name>
<evidence type="ECO:0000313" key="2">
    <source>
        <dbReference type="EMBL" id="SUF97917.1"/>
    </source>
</evidence>
<feature type="domain" description="Replication-associated protein ORF2/G2P" evidence="1">
    <location>
        <begin position="42"/>
        <end position="164"/>
    </location>
</feature>
<dbReference type="AlphaFoldDB" id="A0A7D8IQM8"/>
<proteinExistence type="predicted"/>
<protein>
    <submittedName>
        <fullName evidence="2">Protein of uncharacterized function (DUF3296)</fullName>
    </submittedName>
</protein>
<organism evidence="2 3">
    <name type="scientific">Salmonella enterica</name>
    <name type="common">Salmonella choleraesuis</name>
    <dbReference type="NCBI Taxonomy" id="28901"/>
    <lineage>
        <taxon>Bacteria</taxon>
        <taxon>Pseudomonadati</taxon>
        <taxon>Pseudomonadota</taxon>
        <taxon>Gammaproteobacteria</taxon>
        <taxon>Enterobacterales</taxon>
        <taxon>Enterobacteriaceae</taxon>
        <taxon>Salmonella</taxon>
    </lineage>
</organism>
<gene>
    <name evidence="2" type="ORF">NCTC6385_04974</name>
</gene>
<evidence type="ECO:0000259" key="1">
    <source>
        <dbReference type="Pfam" id="PF23343"/>
    </source>
</evidence>
<sequence>MLHNTNRNHVPDNTLQNVLFNHQNELFERFSKLLMLRIDFAYRKDSGSFKSADVNQLVADMIWLTEQSAYISGLVGYAWVLEYGEDHRYHIHAAFYINGQRHRKVWGFWEAIRALWGDITDGEGYAHRCEPKGHYRVRGERVVSFSDNRGREGMQYILSYLGKQSQRTERRIYRVSAVPAPVSSGRRRSYVPGR</sequence>
<dbReference type="EMBL" id="UGWV01000002">
    <property type="protein sequence ID" value="SUF97917.1"/>
    <property type="molecule type" value="Genomic_DNA"/>
</dbReference>
<accession>A0A7D8IQM8</accession>
<evidence type="ECO:0000313" key="3">
    <source>
        <dbReference type="Proteomes" id="UP000254463"/>
    </source>
</evidence>
<dbReference type="Pfam" id="PF23343">
    <property type="entry name" value="REP_ORF2-G2P"/>
    <property type="match status" value="1"/>
</dbReference>
<reference evidence="2 3" key="1">
    <citation type="submission" date="2018-06" db="EMBL/GenBank/DDBJ databases">
        <authorList>
            <consortium name="Pathogen Informatics"/>
            <person name="Doyle S."/>
        </authorList>
    </citation>
    <scope>NUCLEOTIDE SEQUENCE [LARGE SCALE GENOMIC DNA]</scope>
    <source>
        <strain evidence="2 3">NCTC6385</strain>
    </source>
</reference>